<dbReference type="Gene3D" id="2.60.40.10">
    <property type="entry name" value="Immunoglobulins"/>
    <property type="match status" value="3"/>
</dbReference>
<gene>
    <name evidence="10" type="ORF">PEDI_47410</name>
</gene>
<dbReference type="InterPro" id="IPR015943">
    <property type="entry name" value="WD40/YVTN_repeat-like_dom_sf"/>
</dbReference>
<protein>
    <recommendedName>
        <fullName evidence="9">PKD domain-containing protein</fullName>
    </recommendedName>
</protein>
<keyword evidence="1 8" id="KW-0732">Signal</keyword>
<evidence type="ECO:0000256" key="8">
    <source>
        <dbReference type="SAM" id="SignalP"/>
    </source>
</evidence>
<evidence type="ECO:0000313" key="11">
    <source>
        <dbReference type="Proteomes" id="UP001310022"/>
    </source>
</evidence>
<comment type="caution">
    <text evidence="10">The sequence shown here is derived from an EMBL/GenBank/DDBJ whole genome shotgun (WGS) entry which is preliminary data.</text>
</comment>
<feature type="domain" description="PKD" evidence="9">
    <location>
        <begin position="819"/>
        <end position="906"/>
    </location>
</feature>
<proteinExistence type="inferred from homology"/>
<keyword evidence="6" id="KW-0624">Polysaccharide degradation</keyword>
<dbReference type="Pfam" id="PF18962">
    <property type="entry name" value="Por_Secre_tail"/>
    <property type="match status" value="1"/>
</dbReference>
<reference evidence="10 11" key="1">
    <citation type="submission" date="2021-12" db="EMBL/GenBank/DDBJ databases">
        <title>Genome sequencing of bacteria with rrn-lacking chromosome and rrn-plasmid.</title>
        <authorList>
            <person name="Anda M."/>
            <person name="Iwasaki W."/>
        </authorList>
    </citation>
    <scope>NUCLEOTIDE SEQUENCE [LARGE SCALE GENOMIC DNA]</scope>
    <source>
        <strain evidence="10 11">NBRC 15940</strain>
    </source>
</reference>
<organism evidence="10 11">
    <name type="scientific">Persicobacter diffluens</name>
    <dbReference type="NCBI Taxonomy" id="981"/>
    <lineage>
        <taxon>Bacteria</taxon>
        <taxon>Pseudomonadati</taxon>
        <taxon>Bacteroidota</taxon>
        <taxon>Cytophagia</taxon>
        <taxon>Cytophagales</taxon>
        <taxon>Persicobacteraceae</taxon>
        <taxon>Persicobacter</taxon>
    </lineage>
</organism>
<dbReference type="Gene3D" id="2.130.10.10">
    <property type="entry name" value="YVTN repeat-like/Quinoprotein amine dehydrogenase"/>
    <property type="match status" value="2"/>
</dbReference>
<keyword evidence="11" id="KW-1185">Reference proteome</keyword>
<name>A0AAN4W3F6_9BACT</name>
<dbReference type="Pfam" id="PF15902">
    <property type="entry name" value="Sortilin-Vps10"/>
    <property type="match status" value="1"/>
</dbReference>
<dbReference type="SUPFAM" id="SSF110296">
    <property type="entry name" value="Oligoxyloglucan reducing end-specific cellobiohydrolase"/>
    <property type="match status" value="2"/>
</dbReference>
<evidence type="ECO:0000256" key="5">
    <source>
        <dbReference type="ARBA" id="ARBA00023295"/>
    </source>
</evidence>
<evidence type="ECO:0000256" key="6">
    <source>
        <dbReference type="ARBA" id="ARBA00023326"/>
    </source>
</evidence>
<evidence type="ECO:0000259" key="9">
    <source>
        <dbReference type="PROSITE" id="PS50093"/>
    </source>
</evidence>
<evidence type="ECO:0000256" key="3">
    <source>
        <dbReference type="ARBA" id="ARBA00022801"/>
    </source>
</evidence>
<dbReference type="PROSITE" id="PS50093">
    <property type="entry name" value="PKD"/>
    <property type="match status" value="3"/>
</dbReference>
<accession>A0AAN4W3F6</accession>
<dbReference type="InterPro" id="IPR031778">
    <property type="entry name" value="Sortilin_N"/>
</dbReference>
<dbReference type="InterPro" id="IPR052025">
    <property type="entry name" value="Xyloglucanase_GH74"/>
</dbReference>
<dbReference type="CDD" id="cd15482">
    <property type="entry name" value="Sialidase_non-viral"/>
    <property type="match status" value="1"/>
</dbReference>
<dbReference type="RefSeq" id="WP_338239270.1">
    <property type="nucleotide sequence ID" value="NZ_BQKE01000004.1"/>
</dbReference>
<dbReference type="InterPro" id="IPR022409">
    <property type="entry name" value="PKD/Chitinase_dom"/>
</dbReference>
<keyword evidence="3" id="KW-0378">Hydrolase</keyword>
<feature type="chain" id="PRO_5042998615" description="PKD domain-containing protein" evidence="8">
    <location>
        <begin position="23"/>
        <end position="1303"/>
    </location>
</feature>
<dbReference type="GO" id="GO:0000272">
    <property type="term" value="P:polysaccharide catabolic process"/>
    <property type="evidence" value="ECO:0007669"/>
    <property type="project" value="UniProtKB-KW"/>
</dbReference>
<feature type="signal peptide" evidence="8">
    <location>
        <begin position="1"/>
        <end position="22"/>
    </location>
</feature>
<evidence type="ECO:0000256" key="2">
    <source>
        <dbReference type="ARBA" id="ARBA00022737"/>
    </source>
</evidence>
<evidence type="ECO:0000256" key="1">
    <source>
        <dbReference type="ARBA" id="ARBA00022729"/>
    </source>
</evidence>
<dbReference type="GO" id="GO:0010411">
    <property type="term" value="P:xyloglucan metabolic process"/>
    <property type="evidence" value="ECO:0007669"/>
    <property type="project" value="TreeGrafter"/>
</dbReference>
<feature type="domain" description="PKD" evidence="9">
    <location>
        <begin position="908"/>
        <end position="995"/>
    </location>
</feature>
<keyword evidence="2" id="KW-0677">Repeat</keyword>
<dbReference type="PANTHER" id="PTHR43739">
    <property type="entry name" value="XYLOGLUCANASE (EUROFUNG)"/>
    <property type="match status" value="1"/>
</dbReference>
<dbReference type="SUPFAM" id="SSF49299">
    <property type="entry name" value="PKD domain"/>
    <property type="match status" value="3"/>
</dbReference>
<dbReference type="InterPro" id="IPR000601">
    <property type="entry name" value="PKD_dom"/>
</dbReference>
<sequence>MKKIKNLLFFLTLFFIIEKSVAQTNYSWNNVAIGGGGFVSAVISAPNDPNVFYARTDVGGAYRWDEANQRWISLMDWVSVNERGLLGIDGIAVDPNVPGRLYMLAGTSYWNDGKSMFLRSEDYGESWETFDVTSQFKAHGNGMGRANGERIAVDPNNSNVIFCGTRFNGLWKSTDRGSSWQQVSSFPLTTATANQAGVCVVLFDPASGNGTSSQTIYAGVSRAGENLYVSQDGGESWTLMANRPTEGEIMPQRMAISADGSKLYITYGNGGGPHAMLWDGVTDYYNRGAVFKCEVATSSWTNISPQDFYQDLDALSDENIHYGAYSGISIDPQNEDRILVTSINSWRGTQYWNVEGSWKDVWGDNIFLTEDGGESWREMFRFYWTEGGFSPDYEMLSENGIPWIVGNTIHWNGAAVIDPYNSERAFVTSGNGVFATENLSEMDSVGEWVNNEQVYTYIGKSNWKFVAHGIEETVPEEVVSIPGGPLVSAILDYDGFVHEDITQAAPTGRHQTIIQGQSVAMGSTTGLAFAYNSPNNMAKSAGTSANVNGNEVEICAVTLSSDGGLSWNQIYAEPSPVSVIPTSGKLSKGKLAMSADGAVVVWAPFSNQPAPWDPSQTTNMGHPELFYYQNSSWSKSEGIEFYCRPAADTQNENVFYAYNKDNGYLYVSQDKGASFQQAGYAGTSSFMAARAVPAYEGHVYVPLAPNGGLAVTTDMGASFSNVEGVSSCEAVGFGKEISAGAYPTIFIYGTVGGVTGVFRSTDQGQSWLRVNDDEHEYGGLANGEFIVGDANVFGRVYMSTAGRGIVYGEATDEASNNAPIALFTTSVTEGELPLTVDFDASASYDPDGDALSYLWNFGDGETASGLTASHAYATAGQFAASLTVSDGSLSASKSIVITVNDPAVNQPPVAVASSDVSTGQAPLLVQFSGEESRDPEGAGLSYTWDFGDGIGSSEMSPTHEFELVGNYLVVLTVSDGEWTATDSLNITVIAEGENQLPIAAFEVDIAEGLAPLTVNFDGSQSYDPDGEIVAYEWSFGNGEAQTGSVVTYTFTEAGDFEVILSVTDNEGGFGTTALIISVEEENTGGGDCDFNLPMTTALPSLNKTYNYIYVIGEGPDLSNFTGVTINWDLNLNGLWQFSIQTNNGNPAWYKDLRENMTYAFNTAAPEVTFSGSGVAGMDGAYWIGLDGENLVLTAQSGAYSIYCAATEGYPCQESNQRQLIEREMEITVYPNPVKGSQLHIVLDDQLNALGELTIYTINGQEILTQKLNAYRNLISLPFNGHQQFYLLKISQGQRQVVKKILIE</sequence>
<dbReference type="CDD" id="cd00146">
    <property type="entry name" value="PKD"/>
    <property type="match status" value="3"/>
</dbReference>
<dbReference type="PANTHER" id="PTHR43739:SF2">
    <property type="entry name" value="OLIGOXYLOGLUCAN-REDUCING END-SPECIFIC XYLOGLUCANASE-RELATED"/>
    <property type="match status" value="1"/>
</dbReference>
<keyword evidence="4" id="KW-0119">Carbohydrate metabolism</keyword>
<dbReference type="InterPro" id="IPR035986">
    <property type="entry name" value="PKD_dom_sf"/>
</dbReference>
<dbReference type="GO" id="GO:0016798">
    <property type="term" value="F:hydrolase activity, acting on glycosyl bonds"/>
    <property type="evidence" value="ECO:0007669"/>
    <property type="project" value="UniProtKB-KW"/>
</dbReference>
<keyword evidence="5" id="KW-0326">Glycosidase</keyword>
<dbReference type="Pfam" id="PF18911">
    <property type="entry name" value="PKD_4"/>
    <property type="match status" value="3"/>
</dbReference>
<comment type="similarity">
    <text evidence="7">Belongs to the glycosyl hydrolase 74 family.</text>
</comment>
<dbReference type="NCBIfam" id="TIGR04183">
    <property type="entry name" value="Por_Secre_tail"/>
    <property type="match status" value="1"/>
</dbReference>
<evidence type="ECO:0000256" key="4">
    <source>
        <dbReference type="ARBA" id="ARBA00023277"/>
    </source>
</evidence>
<dbReference type="EMBL" id="BQKE01000004">
    <property type="protein sequence ID" value="GJM64189.1"/>
    <property type="molecule type" value="Genomic_DNA"/>
</dbReference>
<dbReference type="Proteomes" id="UP001310022">
    <property type="component" value="Unassembled WGS sequence"/>
</dbReference>
<evidence type="ECO:0000256" key="7">
    <source>
        <dbReference type="ARBA" id="ARBA00037986"/>
    </source>
</evidence>
<dbReference type="InterPro" id="IPR013783">
    <property type="entry name" value="Ig-like_fold"/>
</dbReference>
<dbReference type="InterPro" id="IPR026444">
    <property type="entry name" value="Secre_tail"/>
</dbReference>
<feature type="domain" description="PKD" evidence="9">
    <location>
        <begin position="997"/>
        <end position="1085"/>
    </location>
</feature>
<evidence type="ECO:0000313" key="10">
    <source>
        <dbReference type="EMBL" id="GJM64189.1"/>
    </source>
</evidence>
<dbReference type="SMART" id="SM00089">
    <property type="entry name" value="PKD"/>
    <property type="match status" value="3"/>
</dbReference>